<dbReference type="Pfam" id="PF00646">
    <property type="entry name" value="F-box"/>
    <property type="match status" value="1"/>
</dbReference>
<feature type="domain" description="F-box" evidence="1">
    <location>
        <begin position="11"/>
        <end position="51"/>
    </location>
</feature>
<dbReference type="KEGG" id="rsz:108847753"/>
<reference evidence="2" key="1">
    <citation type="journal article" date="2019" name="Database">
        <title>The radish genome database (RadishGD): an integrated information resource for radish genomics.</title>
        <authorList>
            <person name="Yu H.J."/>
            <person name="Baek S."/>
            <person name="Lee Y.J."/>
            <person name="Cho A."/>
            <person name="Mun J.H."/>
        </authorList>
    </citation>
    <scope>NUCLEOTIDE SEQUENCE [LARGE SCALE GENOMIC DNA]</scope>
    <source>
        <strain evidence="2">cv. WK10039</strain>
    </source>
</reference>
<sequence length="376" mass="43474">MEQQPTSGSSIPSDLISDILLRLPAKSVGRFRCVSKLWLSITTDPCFIKTFGTTRPSLLLCSMKGQNLFVTSTPQHFHQSSIRSYSSSQPIHRYPMKLPGEQSYFSCMHSVHGLICMEDLKSRKPFVWNPSMEKLLQLPKPKMSSRNINVFFGYDSVEGKHKVLCLPYREICYVGRVFTLGSEQESWRTVRTNLKHMCCGYAYGRCIKGAIYYLAYIQPENSMVVMSFDVRSEIFHMIELPLGIDYIDYDVLISYDGRLACIGGDDDTRLWILEDADKHNWSFQDFLLPLIEWELNVCWNQDVSFEYKCDRFELKGCTHAGEFIYVPSIVHESSYIIFYDPVRNSCRRLKFEGIVDGEFGNTMHVFPDHIESLMSF</sequence>
<dbReference type="InterPro" id="IPR036047">
    <property type="entry name" value="F-box-like_dom_sf"/>
</dbReference>
<dbReference type="GeneID" id="108847753"/>
<dbReference type="NCBIfam" id="TIGR01640">
    <property type="entry name" value="F_box_assoc_1"/>
    <property type="match status" value="1"/>
</dbReference>
<dbReference type="PANTHER" id="PTHR31111:SF119">
    <property type="entry name" value="F-BOX DOMAIN-CONTAINING PROTEIN"/>
    <property type="match status" value="1"/>
</dbReference>
<dbReference type="Gene3D" id="1.20.1280.50">
    <property type="match status" value="1"/>
</dbReference>
<dbReference type="InterPro" id="IPR017451">
    <property type="entry name" value="F-box-assoc_interact_dom"/>
</dbReference>
<organism evidence="2 3">
    <name type="scientific">Raphanus sativus</name>
    <name type="common">Radish</name>
    <name type="synonym">Raphanus raphanistrum var. sativus</name>
    <dbReference type="NCBI Taxonomy" id="3726"/>
    <lineage>
        <taxon>Eukaryota</taxon>
        <taxon>Viridiplantae</taxon>
        <taxon>Streptophyta</taxon>
        <taxon>Embryophyta</taxon>
        <taxon>Tracheophyta</taxon>
        <taxon>Spermatophyta</taxon>
        <taxon>Magnoliopsida</taxon>
        <taxon>eudicotyledons</taxon>
        <taxon>Gunneridae</taxon>
        <taxon>Pentapetalae</taxon>
        <taxon>rosids</taxon>
        <taxon>malvids</taxon>
        <taxon>Brassicales</taxon>
        <taxon>Brassicaceae</taxon>
        <taxon>Brassiceae</taxon>
        <taxon>Raphanus</taxon>
    </lineage>
</organism>
<proteinExistence type="predicted"/>
<evidence type="ECO:0000313" key="3">
    <source>
        <dbReference type="RefSeq" id="XP_018476586.1"/>
    </source>
</evidence>
<keyword evidence="2" id="KW-1185">Reference proteome</keyword>
<evidence type="ECO:0000259" key="1">
    <source>
        <dbReference type="SMART" id="SM00256"/>
    </source>
</evidence>
<evidence type="ECO:0000313" key="2">
    <source>
        <dbReference type="Proteomes" id="UP000504610"/>
    </source>
</evidence>
<dbReference type="InterPro" id="IPR011043">
    <property type="entry name" value="Gal_Oxase/kelch_b-propeller"/>
</dbReference>
<dbReference type="OrthoDB" id="5319261at2759"/>
<accession>A0A6J0MY43</accession>
<gene>
    <name evidence="3" type="primary">LOC108847753</name>
</gene>
<dbReference type="Proteomes" id="UP000504610">
    <property type="component" value="Chromosome 1"/>
</dbReference>
<name>A0A6J0MY43_RAPSA</name>
<reference evidence="3" key="2">
    <citation type="submission" date="2025-08" db="UniProtKB">
        <authorList>
            <consortium name="RefSeq"/>
        </authorList>
    </citation>
    <scope>IDENTIFICATION</scope>
    <source>
        <tissue evidence="3">Leaf</tissue>
    </source>
</reference>
<dbReference type="InterPro" id="IPR001810">
    <property type="entry name" value="F-box_dom"/>
</dbReference>
<dbReference type="CDD" id="cd22157">
    <property type="entry name" value="F-box_AtFBW1-like"/>
    <property type="match status" value="1"/>
</dbReference>
<protein>
    <submittedName>
        <fullName evidence="3">F-box protein At3g10240</fullName>
    </submittedName>
</protein>
<dbReference type="SUPFAM" id="SSF81383">
    <property type="entry name" value="F-box domain"/>
    <property type="match status" value="1"/>
</dbReference>
<dbReference type="RefSeq" id="XP_018476586.1">
    <property type="nucleotide sequence ID" value="XM_018621084.2"/>
</dbReference>
<dbReference type="SUPFAM" id="SSF50965">
    <property type="entry name" value="Galactose oxidase, central domain"/>
    <property type="match status" value="1"/>
</dbReference>
<dbReference type="AlphaFoldDB" id="A0A6J0MY43"/>
<dbReference type="InterPro" id="IPR013187">
    <property type="entry name" value="F-box-assoc_dom_typ3"/>
</dbReference>
<dbReference type="PANTHER" id="PTHR31111">
    <property type="entry name" value="BNAA05G37150D PROTEIN-RELATED"/>
    <property type="match status" value="1"/>
</dbReference>
<dbReference type="SMART" id="SM00256">
    <property type="entry name" value="FBOX"/>
    <property type="match status" value="1"/>
</dbReference>
<dbReference type="Pfam" id="PF08268">
    <property type="entry name" value="FBA_3"/>
    <property type="match status" value="1"/>
</dbReference>